<dbReference type="SMART" id="SM00272">
    <property type="entry name" value="END"/>
    <property type="match status" value="2"/>
</dbReference>
<evidence type="ECO:0000259" key="6">
    <source>
        <dbReference type="SMART" id="SM00272"/>
    </source>
</evidence>
<evidence type="ECO:0000256" key="1">
    <source>
        <dbReference type="ARBA" id="ARBA00004613"/>
    </source>
</evidence>
<protein>
    <recommendedName>
        <fullName evidence="6">Endothelin-like toxin domain-containing protein</fullName>
    </recommendedName>
</protein>
<dbReference type="PANTHER" id="PTHR13874:SF9">
    <property type="entry name" value="ENDOTHELIN-2"/>
    <property type="match status" value="1"/>
</dbReference>
<feature type="domain" description="Endothelin-like toxin" evidence="6">
    <location>
        <begin position="79"/>
        <end position="100"/>
    </location>
</feature>
<dbReference type="Proteomes" id="UP001476798">
    <property type="component" value="Unassembled WGS sequence"/>
</dbReference>
<keyword evidence="3" id="KW-0964">Secreted</keyword>
<keyword evidence="8" id="KW-1185">Reference proteome</keyword>
<keyword evidence="4" id="KW-0838">Vasoactive</keyword>
<evidence type="ECO:0000256" key="5">
    <source>
        <dbReference type="ARBA" id="ARBA00023322"/>
    </source>
</evidence>
<dbReference type="EMBL" id="JAHRIO010051510">
    <property type="protein sequence ID" value="MEQ2175465.1"/>
    <property type="molecule type" value="Genomic_DNA"/>
</dbReference>
<gene>
    <name evidence="7" type="ORF">GOODEAATRI_018221</name>
</gene>
<evidence type="ECO:0000256" key="4">
    <source>
        <dbReference type="ARBA" id="ARBA00022858"/>
    </source>
</evidence>
<dbReference type="InterPro" id="IPR001928">
    <property type="entry name" value="Endothln-like_toxin"/>
</dbReference>
<proteinExistence type="inferred from homology"/>
<organism evidence="7 8">
    <name type="scientific">Goodea atripinnis</name>
    <dbReference type="NCBI Taxonomy" id="208336"/>
    <lineage>
        <taxon>Eukaryota</taxon>
        <taxon>Metazoa</taxon>
        <taxon>Chordata</taxon>
        <taxon>Craniata</taxon>
        <taxon>Vertebrata</taxon>
        <taxon>Euteleostomi</taxon>
        <taxon>Actinopterygii</taxon>
        <taxon>Neopterygii</taxon>
        <taxon>Teleostei</taxon>
        <taxon>Neoteleostei</taxon>
        <taxon>Acanthomorphata</taxon>
        <taxon>Ovalentaria</taxon>
        <taxon>Atherinomorphae</taxon>
        <taxon>Cyprinodontiformes</taxon>
        <taxon>Goodeidae</taxon>
        <taxon>Goodea</taxon>
    </lineage>
</organism>
<dbReference type="PANTHER" id="PTHR13874">
    <property type="entry name" value="ENDOTHELIN"/>
    <property type="match status" value="1"/>
</dbReference>
<reference evidence="7 8" key="1">
    <citation type="submission" date="2021-06" db="EMBL/GenBank/DDBJ databases">
        <authorList>
            <person name="Palmer J.M."/>
        </authorList>
    </citation>
    <scope>NUCLEOTIDE SEQUENCE [LARGE SCALE GENOMIC DNA]</scope>
    <source>
        <strain evidence="7 8">GA_2019</strain>
        <tissue evidence="7">Muscle</tissue>
    </source>
</reference>
<dbReference type="Pfam" id="PF00322">
    <property type="entry name" value="Endothelin"/>
    <property type="match status" value="1"/>
</dbReference>
<evidence type="ECO:0000256" key="2">
    <source>
        <dbReference type="ARBA" id="ARBA00010959"/>
    </source>
</evidence>
<evidence type="ECO:0000313" key="7">
    <source>
        <dbReference type="EMBL" id="MEQ2175465.1"/>
    </source>
</evidence>
<evidence type="ECO:0000313" key="8">
    <source>
        <dbReference type="Proteomes" id="UP001476798"/>
    </source>
</evidence>
<comment type="subcellular location">
    <subcellularLocation>
        <location evidence="1">Secreted</location>
    </subcellularLocation>
</comment>
<sequence>MNTKHLLLLSSLETQDPSVDLSSSKLHLTTQRMMMDSLMCKMLCLCIICMSLQDGYGLPVSDQQVPVQALHPHRTRTKRCSCNNWEDKECIYFCHLDIIWVNTPSKLLPYGLGSSASRSRRSTNRCECHDPADKNCRGFCRKSSEDSRTNVLDSLQKVTGTNIHELLSSLRSVVQSNMAIAKGIQSSNMNSSGAKKVKRRR</sequence>
<dbReference type="PROSITE" id="PS00270">
    <property type="entry name" value="ENDOTHELIN"/>
    <property type="match status" value="2"/>
</dbReference>
<dbReference type="PRINTS" id="PR00365">
    <property type="entry name" value="ENDOTHELIN"/>
</dbReference>
<accession>A0ABV0NVQ2</accession>
<comment type="similarity">
    <text evidence="2">Belongs to the endothelin/sarafotoxin family.</text>
</comment>
<name>A0ABV0NVQ2_9TELE</name>
<keyword evidence="5" id="KW-0839">Vasoconstrictor</keyword>
<feature type="domain" description="Endothelin-like toxin" evidence="6">
    <location>
        <begin position="125"/>
        <end position="146"/>
    </location>
</feature>
<evidence type="ECO:0000256" key="3">
    <source>
        <dbReference type="ARBA" id="ARBA00022525"/>
    </source>
</evidence>
<comment type="caution">
    <text evidence="7">The sequence shown here is derived from an EMBL/GenBank/DDBJ whole genome shotgun (WGS) entry which is preliminary data.</text>
</comment>
<dbReference type="InterPro" id="IPR020475">
    <property type="entry name" value="Endothelin"/>
</dbReference>
<dbReference type="InterPro" id="IPR019764">
    <property type="entry name" value="Endothelin_toxin_CS"/>
</dbReference>